<comment type="caution">
    <text evidence="2">The sequence shown here is derived from an EMBL/GenBank/DDBJ whole genome shotgun (WGS) entry which is preliminary data.</text>
</comment>
<dbReference type="Gene3D" id="3.80.10.10">
    <property type="entry name" value="Ribonuclease Inhibitor"/>
    <property type="match status" value="1"/>
</dbReference>
<evidence type="ECO:0000313" key="3">
    <source>
        <dbReference type="Proteomes" id="UP001210211"/>
    </source>
</evidence>
<gene>
    <name evidence="2" type="ORF">LUZ61_010936</name>
</gene>
<dbReference type="InterPro" id="IPR053781">
    <property type="entry name" value="F-box_AtFBL13-like"/>
</dbReference>
<accession>A0AAD6EZS8</accession>
<sequence length="399" mass="45761">MATSDIDRLSDLPDELLVTILSFLPTRVAARTSILCRRFRHLCVVVWQTSPSLELISRDFRHRKTSTARFLTMVERTFLCRSLSHPLPSLHIEFSKYLNFCSLESESSFLSSLFDKARSLGVHHLTFEDSCFSPFGPTLPLIFSIDSLKSLSLPPVIVSRLDDSIFPPAVNLTNLKSLSIEKYYGDPDRLNRLLSQLCSLEDFSFELRNVTSFSLSNQTIRKLKLVVEFGGHEDIIELSLPSLKELHVQNYLFSGIPHFCGDMPSLEKAVLNSSSLRKDETYPFPFFLKPSKDLPNFPDLKHLNATMCFHRYNFKAIATLLHQCPALESIMLVHKVPLSNSLTCSRNENDWRSMLPCKADKVFYTNLHLGQHSEEFMKLKREGYMLSNITRTPHPRYMC</sequence>
<dbReference type="InterPro" id="IPR036047">
    <property type="entry name" value="F-box-like_dom_sf"/>
</dbReference>
<dbReference type="PANTHER" id="PTHR31293:SF12">
    <property type="entry name" value="RNI-LIKE SUPERFAMILY PROTEIN"/>
    <property type="match status" value="1"/>
</dbReference>
<dbReference type="SUPFAM" id="SSF81383">
    <property type="entry name" value="F-box domain"/>
    <property type="match status" value="1"/>
</dbReference>
<dbReference type="PANTHER" id="PTHR31293">
    <property type="entry name" value="RNI-LIKE SUPERFAMILY PROTEIN"/>
    <property type="match status" value="1"/>
</dbReference>
<dbReference type="InterPro" id="IPR001810">
    <property type="entry name" value="F-box_dom"/>
</dbReference>
<dbReference type="PROSITE" id="PS50181">
    <property type="entry name" value="FBOX"/>
    <property type="match status" value="1"/>
</dbReference>
<dbReference type="SUPFAM" id="SSF52047">
    <property type="entry name" value="RNI-like"/>
    <property type="match status" value="1"/>
</dbReference>
<reference evidence="2 3" key="1">
    <citation type="journal article" date="2022" name="Cell">
        <title>Repeat-based holocentromeres influence genome architecture and karyotype evolution.</title>
        <authorList>
            <person name="Hofstatter P.G."/>
            <person name="Thangavel G."/>
            <person name="Lux T."/>
            <person name="Neumann P."/>
            <person name="Vondrak T."/>
            <person name="Novak P."/>
            <person name="Zhang M."/>
            <person name="Costa L."/>
            <person name="Castellani M."/>
            <person name="Scott A."/>
            <person name="Toegelov H."/>
            <person name="Fuchs J."/>
            <person name="Mata-Sucre Y."/>
            <person name="Dias Y."/>
            <person name="Vanzela A.L.L."/>
            <person name="Huettel B."/>
            <person name="Almeida C.C.S."/>
            <person name="Simkova H."/>
            <person name="Souza G."/>
            <person name="Pedrosa-Harand A."/>
            <person name="Macas J."/>
            <person name="Mayer K.F.X."/>
            <person name="Houben A."/>
            <person name="Marques A."/>
        </authorList>
    </citation>
    <scope>NUCLEOTIDE SEQUENCE [LARGE SCALE GENOMIC DNA]</scope>
    <source>
        <strain evidence="2">RhyTen1mFocal</strain>
    </source>
</reference>
<dbReference type="Gene3D" id="1.20.1280.50">
    <property type="match status" value="1"/>
</dbReference>
<feature type="domain" description="F-box" evidence="1">
    <location>
        <begin position="6"/>
        <end position="50"/>
    </location>
</feature>
<dbReference type="InterPro" id="IPR032675">
    <property type="entry name" value="LRR_dom_sf"/>
</dbReference>
<name>A0AAD6EZS8_9POAL</name>
<dbReference type="InterPro" id="IPR055294">
    <property type="entry name" value="FBL60-like"/>
</dbReference>
<dbReference type="Pfam" id="PF00646">
    <property type="entry name" value="F-box"/>
    <property type="match status" value="1"/>
</dbReference>
<dbReference type="CDD" id="cd22160">
    <property type="entry name" value="F-box_AtFBL13-like"/>
    <property type="match status" value="1"/>
</dbReference>
<dbReference type="Proteomes" id="UP001210211">
    <property type="component" value="Unassembled WGS sequence"/>
</dbReference>
<keyword evidence="3" id="KW-1185">Reference proteome</keyword>
<dbReference type="EMBL" id="JAMRDG010000001">
    <property type="protein sequence ID" value="KAJ3707231.1"/>
    <property type="molecule type" value="Genomic_DNA"/>
</dbReference>
<dbReference type="AlphaFoldDB" id="A0AAD6EZS8"/>
<evidence type="ECO:0000313" key="2">
    <source>
        <dbReference type="EMBL" id="KAJ3707231.1"/>
    </source>
</evidence>
<protein>
    <recommendedName>
        <fullName evidence="1">F-box domain-containing protein</fullName>
    </recommendedName>
</protein>
<proteinExistence type="predicted"/>
<organism evidence="2 3">
    <name type="scientific">Rhynchospora tenuis</name>
    <dbReference type="NCBI Taxonomy" id="198213"/>
    <lineage>
        <taxon>Eukaryota</taxon>
        <taxon>Viridiplantae</taxon>
        <taxon>Streptophyta</taxon>
        <taxon>Embryophyta</taxon>
        <taxon>Tracheophyta</taxon>
        <taxon>Spermatophyta</taxon>
        <taxon>Magnoliopsida</taxon>
        <taxon>Liliopsida</taxon>
        <taxon>Poales</taxon>
        <taxon>Cyperaceae</taxon>
        <taxon>Cyperoideae</taxon>
        <taxon>Rhynchosporeae</taxon>
        <taxon>Rhynchospora</taxon>
    </lineage>
</organism>
<evidence type="ECO:0000259" key="1">
    <source>
        <dbReference type="PROSITE" id="PS50181"/>
    </source>
</evidence>